<keyword evidence="4" id="KW-0804">Transcription</keyword>
<feature type="compositionally biased region" description="Basic and acidic residues" evidence="5">
    <location>
        <begin position="312"/>
        <end position="323"/>
    </location>
</feature>
<dbReference type="GO" id="GO:0003700">
    <property type="term" value="F:DNA-binding transcription factor activity"/>
    <property type="evidence" value="ECO:0007669"/>
    <property type="project" value="InterPro"/>
</dbReference>
<dbReference type="GO" id="GO:0043565">
    <property type="term" value="F:sequence-specific DNA binding"/>
    <property type="evidence" value="ECO:0007669"/>
    <property type="project" value="TreeGrafter"/>
</dbReference>
<evidence type="ECO:0000256" key="2">
    <source>
        <dbReference type="ARBA" id="ARBA00023015"/>
    </source>
</evidence>
<feature type="region of interest" description="Disordered" evidence="5">
    <location>
        <begin position="301"/>
        <end position="323"/>
    </location>
</feature>
<dbReference type="RefSeq" id="WP_127430884.1">
    <property type="nucleotide sequence ID" value="NZ_BMFI01000007.1"/>
</dbReference>
<evidence type="ECO:0000256" key="5">
    <source>
        <dbReference type="SAM" id="MobiDB-lite"/>
    </source>
</evidence>
<keyword evidence="2" id="KW-0805">Transcription regulation</keyword>
<proteinExistence type="inferred from homology"/>
<dbReference type="PANTHER" id="PTHR30537:SF26">
    <property type="entry name" value="GLYCINE CLEAVAGE SYSTEM TRANSCRIPTIONAL ACTIVATOR"/>
    <property type="match status" value="1"/>
</dbReference>
<dbReference type="PRINTS" id="PR00039">
    <property type="entry name" value="HTHLYSR"/>
</dbReference>
<dbReference type="InterPro" id="IPR036388">
    <property type="entry name" value="WH-like_DNA-bd_sf"/>
</dbReference>
<reference evidence="7 8" key="1">
    <citation type="journal article" date="2015" name="Int. J. Syst. Evol. Microbiol.">
        <title>Rhizobium anhuiense sp. nov., isolated from effective nodules of Vicia faba and Pisum sativum.</title>
        <authorList>
            <person name="Zhang Y.J."/>
            <person name="Zheng W.T."/>
            <person name="Everall I."/>
            <person name="Young J.P."/>
            <person name="Zhang X.X."/>
            <person name="Tian C.F."/>
            <person name="Sui X.H."/>
            <person name="Wang E.T."/>
            <person name="Chen W.X."/>
        </authorList>
    </citation>
    <scope>NUCLEOTIDE SEQUENCE [LARGE SCALE GENOMIC DNA]</scope>
    <source>
        <strain evidence="7 8">CCBAU 23252</strain>
    </source>
</reference>
<dbReference type="Pfam" id="PF03466">
    <property type="entry name" value="LysR_substrate"/>
    <property type="match status" value="1"/>
</dbReference>
<dbReference type="InterPro" id="IPR005119">
    <property type="entry name" value="LysR_subst-bd"/>
</dbReference>
<feature type="domain" description="HTH lysR-type" evidence="6">
    <location>
        <begin position="5"/>
        <end position="62"/>
    </location>
</feature>
<comment type="similarity">
    <text evidence="1">Belongs to the LysR transcriptional regulatory family.</text>
</comment>
<dbReference type="Gene3D" id="1.10.10.10">
    <property type="entry name" value="Winged helix-like DNA-binding domain superfamily/Winged helix DNA-binding domain"/>
    <property type="match status" value="1"/>
</dbReference>
<sequence length="323" mass="35976">MSIIPGMRALRALDASGRHLNFSRAADELGLTPAAVSYQIKEIEDQLGLSLFKRTNRSIRTTEAGLILCRASGDALELMKRAVAQARRSERGSRHLKITVDPDFAVKWLMQRLKRFRGAWPEIDLRFDISPEVRDFELDDIDIGIRFGTGNYPGLCADRLFDDVVVPVCSPRLLASERPIRTPTDLLDHTLVHIEWERQGVAWPNWSTWMAAAGIDAFDDSRTVALATSSEMLQAAISGDAVALVDLTTVANDLAEGRLVRLFDLGIPIPSELAYFLVYPQETASDPRVVAFREWILDEAEQMPGQESRTPASDEKGRGTREA</sequence>
<dbReference type="InterPro" id="IPR000847">
    <property type="entry name" value="LysR_HTH_N"/>
</dbReference>
<dbReference type="NCBIfam" id="NF008352">
    <property type="entry name" value="PRK11139.1"/>
    <property type="match status" value="1"/>
</dbReference>
<evidence type="ECO:0000256" key="1">
    <source>
        <dbReference type="ARBA" id="ARBA00009437"/>
    </source>
</evidence>
<dbReference type="InterPro" id="IPR036390">
    <property type="entry name" value="WH_DNA-bd_sf"/>
</dbReference>
<dbReference type="AlphaFoldDB" id="A0A3S0SLW6"/>
<comment type="caution">
    <text evidence="7">The sequence shown here is derived from an EMBL/GenBank/DDBJ whole genome shotgun (WGS) entry which is preliminary data.</text>
</comment>
<name>A0A3S0SLW6_9HYPH</name>
<dbReference type="EMBL" id="RIBW01000008">
    <property type="protein sequence ID" value="RUM00314.1"/>
    <property type="molecule type" value="Genomic_DNA"/>
</dbReference>
<dbReference type="CDD" id="cd08432">
    <property type="entry name" value="PBP2_GcdR_TrpI_HvrB_AmpR_like"/>
    <property type="match status" value="1"/>
</dbReference>
<gene>
    <name evidence="7" type="primary">gcvA</name>
    <name evidence="7" type="ORF">EEQ99_18385</name>
</gene>
<evidence type="ECO:0000313" key="8">
    <source>
        <dbReference type="Proteomes" id="UP000273611"/>
    </source>
</evidence>
<evidence type="ECO:0000256" key="4">
    <source>
        <dbReference type="ARBA" id="ARBA00023163"/>
    </source>
</evidence>
<dbReference type="Proteomes" id="UP000273611">
    <property type="component" value="Unassembled WGS sequence"/>
</dbReference>
<accession>A0A3S0SLW6</accession>
<evidence type="ECO:0000256" key="3">
    <source>
        <dbReference type="ARBA" id="ARBA00023125"/>
    </source>
</evidence>
<dbReference type="SUPFAM" id="SSF53850">
    <property type="entry name" value="Periplasmic binding protein-like II"/>
    <property type="match status" value="1"/>
</dbReference>
<dbReference type="GO" id="GO:0006351">
    <property type="term" value="P:DNA-templated transcription"/>
    <property type="evidence" value="ECO:0007669"/>
    <property type="project" value="TreeGrafter"/>
</dbReference>
<dbReference type="SUPFAM" id="SSF46785">
    <property type="entry name" value="Winged helix' DNA-binding domain"/>
    <property type="match status" value="1"/>
</dbReference>
<dbReference type="PANTHER" id="PTHR30537">
    <property type="entry name" value="HTH-TYPE TRANSCRIPTIONAL REGULATOR"/>
    <property type="match status" value="1"/>
</dbReference>
<keyword evidence="3" id="KW-0238">DNA-binding</keyword>
<dbReference type="GeneID" id="75222344"/>
<evidence type="ECO:0000313" key="7">
    <source>
        <dbReference type="EMBL" id="RUM00314.1"/>
    </source>
</evidence>
<dbReference type="InterPro" id="IPR058163">
    <property type="entry name" value="LysR-type_TF_proteobact-type"/>
</dbReference>
<protein>
    <submittedName>
        <fullName evidence="7">Transcriptional regulator GcvA</fullName>
    </submittedName>
</protein>
<organism evidence="7 8">
    <name type="scientific">Rhizobium anhuiense</name>
    <dbReference type="NCBI Taxonomy" id="1184720"/>
    <lineage>
        <taxon>Bacteria</taxon>
        <taxon>Pseudomonadati</taxon>
        <taxon>Pseudomonadota</taxon>
        <taxon>Alphaproteobacteria</taxon>
        <taxon>Hyphomicrobiales</taxon>
        <taxon>Rhizobiaceae</taxon>
        <taxon>Rhizobium/Agrobacterium group</taxon>
        <taxon>Rhizobium</taxon>
    </lineage>
</organism>
<evidence type="ECO:0000259" key="6">
    <source>
        <dbReference type="PROSITE" id="PS50931"/>
    </source>
</evidence>
<dbReference type="Pfam" id="PF00126">
    <property type="entry name" value="HTH_1"/>
    <property type="match status" value="1"/>
</dbReference>
<dbReference type="Gene3D" id="3.40.190.10">
    <property type="entry name" value="Periplasmic binding protein-like II"/>
    <property type="match status" value="2"/>
</dbReference>
<dbReference type="PROSITE" id="PS50931">
    <property type="entry name" value="HTH_LYSR"/>
    <property type="match status" value="1"/>
</dbReference>